<dbReference type="InterPro" id="IPR026040">
    <property type="entry name" value="HyI-like"/>
</dbReference>
<name>A0A5C4JNI3_9HYPH</name>
<gene>
    <name evidence="5" type="ORF">FF124_15120</name>
</gene>
<dbReference type="InterPro" id="IPR036237">
    <property type="entry name" value="Xyl_isomerase-like_sf"/>
</dbReference>
<protein>
    <submittedName>
        <fullName evidence="5">TIM barrel protein</fullName>
    </submittedName>
</protein>
<keyword evidence="6" id="KW-1185">Reference proteome</keyword>
<evidence type="ECO:0000256" key="2">
    <source>
        <dbReference type="PIRNR" id="PIRNR006241"/>
    </source>
</evidence>
<reference evidence="5 6" key="2">
    <citation type="submission" date="2019-06" db="EMBL/GenBank/DDBJ databases">
        <title>Martelella lutilitoris sp. nov., isolated from a tidal mudflat.</title>
        <authorList>
            <person name="Kim Y.-J."/>
        </authorList>
    </citation>
    <scope>NUCLEOTIDE SEQUENCE [LARGE SCALE GENOMIC DNA]</scope>
    <source>
        <strain evidence="5 6">GH2-6</strain>
    </source>
</reference>
<dbReference type="SUPFAM" id="SSF51658">
    <property type="entry name" value="Xylose isomerase-like"/>
    <property type="match status" value="1"/>
</dbReference>
<evidence type="ECO:0000259" key="4">
    <source>
        <dbReference type="Pfam" id="PF01261"/>
    </source>
</evidence>
<dbReference type="InterPro" id="IPR050417">
    <property type="entry name" value="Sugar_Epim/Isomerase"/>
</dbReference>
<dbReference type="Pfam" id="PF01261">
    <property type="entry name" value="AP_endonuc_2"/>
    <property type="match status" value="1"/>
</dbReference>
<dbReference type="PIRSF" id="PIRSF006241">
    <property type="entry name" value="HyI"/>
    <property type="match status" value="1"/>
</dbReference>
<feature type="domain" description="Xylose isomerase-like TIM barrel" evidence="4">
    <location>
        <begin position="25"/>
        <end position="240"/>
    </location>
</feature>
<evidence type="ECO:0000256" key="3">
    <source>
        <dbReference type="PIRSR" id="PIRSR006241-50"/>
    </source>
</evidence>
<dbReference type="PANTHER" id="PTHR43489">
    <property type="entry name" value="ISOMERASE"/>
    <property type="match status" value="1"/>
</dbReference>
<evidence type="ECO:0000313" key="5">
    <source>
        <dbReference type="EMBL" id="TNB46887.1"/>
    </source>
</evidence>
<comment type="caution">
    <text evidence="5">The sequence shown here is derived from an EMBL/GenBank/DDBJ whole genome shotgun (WGS) entry which is preliminary data.</text>
</comment>
<dbReference type="InterPro" id="IPR013022">
    <property type="entry name" value="Xyl_isomerase-like_TIM-brl"/>
</dbReference>
<sequence length="264" mass="28926">MPQLEFSPCLEWLFAEPGDAFPSRIERAATAGFTAFEFWLWSNKDIEAITRTAKACGMAVSGLVAEPLIAITDPANRAEWLEGLKRSAEVASRLAAPVLIAQTGNDLPQISREDQKASLIETFSEAANILIGSGVRLGIEPLNTTVDHPGYFLHSTSEGFEIVEAVNRDEIGLLYDLYHAAVMDEPIETVLAGNLEKVVHIHVADHPGRNEPGSGRIDLVDRLRKLIEAGYRGRIGLEYQPLVSGSDPVIRARDRLSEAFEEGH</sequence>
<feature type="active site" description="Proton donor/acceptor" evidence="3">
    <location>
        <position position="238"/>
    </location>
</feature>
<dbReference type="Proteomes" id="UP000307874">
    <property type="component" value="Unassembled WGS sequence"/>
</dbReference>
<feature type="active site" description="Proton donor/acceptor" evidence="3">
    <location>
        <position position="140"/>
    </location>
</feature>
<dbReference type="AlphaFoldDB" id="A0A5C4JNI3"/>
<proteinExistence type="inferred from homology"/>
<dbReference type="RefSeq" id="WP_138749325.1">
    <property type="nucleotide sequence ID" value="NZ_VCLB01000008.1"/>
</dbReference>
<dbReference type="GO" id="GO:0016853">
    <property type="term" value="F:isomerase activity"/>
    <property type="evidence" value="ECO:0007669"/>
    <property type="project" value="UniProtKB-KW"/>
</dbReference>
<dbReference type="EMBL" id="VCLB01000008">
    <property type="protein sequence ID" value="TNB46887.1"/>
    <property type="molecule type" value="Genomic_DNA"/>
</dbReference>
<evidence type="ECO:0000313" key="6">
    <source>
        <dbReference type="Proteomes" id="UP000307874"/>
    </source>
</evidence>
<reference evidence="5 6" key="1">
    <citation type="submission" date="2019-05" db="EMBL/GenBank/DDBJ databases">
        <authorList>
            <person name="Lee S.D."/>
        </authorList>
    </citation>
    <scope>NUCLEOTIDE SEQUENCE [LARGE SCALE GENOMIC DNA]</scope>
    <source>
        <strain evidence="5 6">GH2-6</strain>
    </source>
</reference>
<accession>A0A5C4JNI3</accession>
<organism evidence="5 6">
    <name type="scientific">Martelella lutilitoris</name>
    <dbReference type="NCBI Taxonomy" id="2583532"/>
    <lineage>
        <taxon>Bacteria</taxon>
        <taxon>Pseudomonadati</taxon>
        <taxon>Pseudomonadota</taxon>
        <taxon>Alphaproteobacteria</taxon>
        <taxon>Hyphomicrobiales</taxon>
        <taxon>Aurantimonadaceae</taxon>
        <taxon>Martelella</taxon>
    </lineage>
</organism>
<dbReference type="Gene3D" id="3.20.20.150">
    <property type="entry name" value="Divalent-metal-dependent TIM barrel enzymes"/>
    <property type="match status" value="1"/>
</dbReference>
<comment type="similarity">
    <text evidence="2">Belongs to the hyi family.</text>
</comment>
<dbReference type="PANTHER" id="PTHR43489:SF3">
    <property type="entry name" value="XYLOSE ISOMERASE DOMAIN PROTEIN TIM BARREL"/>
    <property type="match status" value="1"/>
</dbReference>
<keyword evidence="1 2" id="KW-0413">Isomerase</keyword>
<dbReference type="OrthoDB" id="9786584at2"/>
<evidence type="ECO:0000256" key="1">
    <source>
        <dbReference type="ARBA" id="ARBA00023235"/>
    </source>
</evidence>